<feature type="transmembrane region" description="Helical" evidence="4">
    <location>
        <begin position="3487"/>
        <end position="3507"/>
    </location>
</feature>
<organism evidence="5 6">
    <name type="scientific">Stylonychia lemnae</name>
    <name type="common">Ciliate</name>
    <dbReference type="NCBI Taxonomy" id="5949"/>
    <lineage>
        <taxon>Eukaryota</taxon>
        <taxon>Sar</taxon>
        <taxon>Alveolata</taxon>
        <taxon>Ciliophora</taxon>
        <taxon>Intramacronucleata</taxon>
        <taxon>Spirotrichea</taxon>
        <taxon>Stichotrichia</taxon>
        <taxon>Sporadotrichida</taxon>
        <taxon>Oxytrichidae</taxon>
        <taxon>Stylonychinae</taxon>
        <taxon>Stylonychia</taxon>
    </lineage>
</organism>
<dbReference type="InterPro" id="IPR009030">
    <property type="entry name" value="Growth_fac_rcpt_cys_sf"/>
</dbReference>
<keyword evidence="4" id="KW-0472">Membrane</keyword>
<dbReference type="Proteomes" id="UP000039865">
    <property type="component" value="Unassembled WGS sequence"/>
</dbReference>
<dbReference type="CDD" id="cd00064">
    <property type="entry name" value="FU"/>
    <property type="match status" value="2"/>
</dbReference>
<dbReference type="OrthoDB" id="298982at2759"/>
<keyword evidence="6" id="KW-1185">Reference proteome</keyword>
<keyword evidence="1" id="KW-0732">Signal</keyword>
<feature type="transmembrane region" description="Helical" evidence="4">
    <location>
        <begin position="3308"/>
        <end position="3325"/>
    </location>
</feature>
<keyword evidence="4" id="KW-1133">Transmembrane helix</keyword>
<keyword evidence="4" id="KW-0812">Transmembrane</keyword>
<protein>
    <submittedName>
        <fullName evidence="5">Cadg multi-domain protein</fullName>
    </submittedName>
</protein>
<dbReference type="SUPFAM" id="SSF57184">
    <property type="entry name" value="Growth factor receptor domain"/>
    <property type="match status" value="2"/>
</dbReference>
<sequence>MVAEACPNSEMVIIGIYGLASPSFYLYVFGSTYVYTSKYIPANDMIYFLSPLDYNSITKLLLHKYSVDLDPITTCNNPEDFDNPPLKNVTILTINDLYNPVLPKISVYLHTNALGIVSMDQKLYDFTGNISKIVFNQVSDLQCLGPFIQKQMSVVNYDFNLDPVQFFDSLMYESCIGTRTYIQDKFSYYNSTSDTNFKFNKVISKINVTINYTADYDKYVGSRYIGVFPQVLGSGGVAKSLLTRFIPKSEYVKDVTAPDHNFKSCSQKIYPLFWGESYQVQIQQSTLDDYGNILMAGSSDKLPFSQILSGVATLLQGFVALFDQRAQPLWIYTASQIFQAAYNQTCVSVSQYGEYVYALCTLRETEYLYSRDRILALLKFQHSNGMLIYSTNLPNNTNQQGDFVQGLAGDKVLVLFRYFNNANNLTGQAALVYDDIIESPQWYKLYNSNYQEPTFLEPTPRTYLVNQGTGFYYIFESVPNLFFQTYKVNIATGLIEAISRCTQVSQVTMGFFYATFFSTNQIIQGAINMIIGSNIAIIQIINQNDLTVTKQVKLSFGTGYQLGNIAIEVMNNNQDIYVVFSEKQIVVAKLDANLQSQKYTTFKNIYSSAKIQNIKSFNNELLYFFNTQTVQAKYSATIMRSDAELNFEEFQIFSGESIDLQSTDQTWKIQADSTISTPNTLITDFSPGIDGNILTQLMLKSTNLNWTTQSYSPSIVKRNDNGLSIMRLNFFNGKQHSPGPIINENLEAVFTYEIVRATGIQEIQLQQLQDQSICFDRPIKIVLICTINNNEIMFYPYVKLDNITNKIIVNTTMINNVNYFPGSYYVKVRYQDAYQVEAKIYFETIIQIRIVNSANISISQSNFTQCTVNPFAFSYNFKQIFPLSLFLTEDDENMILGGYARILSGSNEAFVMRLSQTGRLEWIVVILSLVQSQVNSVLQQNYQVYCQYRTVNQFFDSQEAIVKMTYGEGKIIWARKIQMDLAIFKSKLAFADNYEIVVDPFDPSRFAVLSKYRLDLSSRYIIAFSMLQDDSDGLINPFNIFIKDQSTQVDANNQAGSIIFDLDQNCTYFTGFIRNKDNNTGSGSYDGIIVKADSITGQIIWAKSFWHSATQYKLAQNNPNIIQSKFDKTLIIVAPIKKDSQILKVSTDGQLIRKVRIVTNSYEIRRTMIVQNPSNQNIILVSQTDASFGRQMVYLDKDLKSIDGGRILSSPLTQNFHTIKFVAQTSKYFIIATTDSMHSSTFSLEPVINKFSFNWHETSKYQCVGFTLILDNNIGVIQDSDTNFIDIQADAQIQTTSTFTYQVDFLRSVQVHPYQNISRLPVYFGYDGPTKIQLIPASYKYYCQESANVPPSEIDFPEFTMKQGSTGMYQIDALQVKQCQGYSSKIKSIYNEQKLQSFTKPYLSMKGNIITIDGTQTTLQPSFRLWYIFVESSNAKATLVQLPIFVWPSSFQEAPRNESTSTCTGIIFPKAIAAADGDFEHLNSDMDDSNGNFLICGINKNSQHQLKDYNTVGRGGVIALFGITGKPYWAYSALLPQNRFITSCIFSVDKSSVYSLVGHFISTGYIQGFMKQKYESGKFIYIKQLQNNVLIQGEQKLYFQTFLSQDPYTNDLYLSYKRFDTGFGFQKKWQAQLFKIRDENNQAELQWTSRFQNLVEPNTMYIYHQAQYEQDSEYMYCVGSTLLYLPNGTLGLTNVISKINKRIGTFSFVTLNVSTNSFEENRAAIILDSGKLIAGFVNRTQKIVSMTTLNTNLQVIDSNSFSYSFVQPNETKSYEISMIKQVFTSALTFGLKMYIYNGYMYLLHSGQSYKYLYQSSVFDRYTLDFNAPDSCVASLLQNVSPLPTLSSNANTALLNFQAQFTLQTVYDVGKFSNQDAGFYMELINYSVGFGYSQATLLGCPNLVIDWPDDPKDLFIKLPQVDLVTQVIKQAQLCTGERLLFSWKADHFNPQPTAIFSTDAPEGSQMNINATALGIGIYSISVSFSQGVDQTLTKSFKVVISPPQNFTKPIIAECQQTIYPFYTNSITLTYNYADATFDDSVLVLCGMSNSDNVPVINKAYPFFAFYNKNIIQNYWLTLQSGLGDGEATFCQFDDTNNNLFSIVQAKSTAIVAIYDTVYAYKIDPIGRLVSSKMLQTAGNQLLAPYGTYDNNTKSFYISGTIEQSSLMLTNQSGFIWKLDDNLNTIYFSVYSLYSLNVFPQAIASSVGGYAHQLVGRPTSSGKLHIGVLNLLANGTIFSSKFFISTIPDSYKTGSQQTEYDIVYRNQYVYSAFSYLIMAPTEFNEIYVSKHIISSGSLSQQRVFILPDDQGTAISITFIEPDPYFYLFVEGKQKGKSYIFKMSEYMAFIEFFISYPTAPSSDALALNSFRSSKNIYFMYSYKPPSSNYKNLMISKFKIEDMSNIKSTSYYCSSLYNQELSGIDTKVKASVNGASNSLLYTFWTILPVISKVYSISEMKSFIQSASMQINTCITQSPATPGVTKDFVGERAIFISKSDFFLNISPFKQCQGVNFTTNMIYSYQKSNVLVFEALPSWIVLVETDISAPYLIVSPTSNSQAGNYTLIYNSTFLDLLSYRQSSAKIQLQVNPNQPPFLQETFNKTVTIYGMHSFRDVIYFDKDIEYNEAVIWLNFYDTQNSAILSTTSWVKVNSNSSELVEYELENPPNPSANTVYYLKFFVADEYNMLSPRHFSKFFYHENFIDMEGDNYTVDCNTILKPSTSPNKDWIEFTDYENGTYSIIGATPKNNQFAGIYTINCLLSDGFSDSPSTFQITVNVIAKPQIKLLYHPVVHSNWLQFDDQNMTFQFVPRENKYQGLHELHLKFDDEISTPTYLKFFVTIIPNYGLKSKGDLPNRIAIANNNFMFHTNVISLFTNPEKMDYSFYFREYAGFATEDSIGEYNIELVGVDDSFLETVISFTLRVQRNFLKECQLCEKGFFYFENGCYSQCPQGYYEDNIDSSCKQLFQSNEFGIVTRQGYYLSNTACIIPKCSKGQFFKWETNLQNGVVNGQCENCHPSCKNCIGFGEFQCLDCYLGYEYISENRTCIKCEDILGMFTNEEMECEDLCGDGIIVDKNCDDGNQNNGDGCSNKCEVEAGFSCPFANYTCHEIIPPFLTITSITQLNLIMLEFSEPIKIENEIVFTPENLKIEIKGSKLDYKFDWRIVEQSKQQLVPGRKIDKFQIILSEMKQSLYGSEEIRVSFQNSTLIKDLANNTLLDQYASTNPYPFTYLSPEEKKVSTSGDIEFPPQVSMFTSYLTIASGDIDLQSFVPSVMKMIIIEEDLYEPIDSQKFYYKFQADNLTPYVAISYGEKISLWMVSILVILPFALILSKKFKTVKLFQNLIQGFFYNVPLRTFIELYLELILIVLINTQFVKFSNRSQIFASITLFFVGSFSILLPFLLMTAIFQNRKNIEKRRWINSLGILTEDLQSDHLLQIYYYPLFIFQRLTICAILVFAFSYPLIQCAMALACNFTMIIYLINIKPFKQENLQATTVLDEVIIMLIIIIFTLLTVNDYNVDERKNYGWIIVALIAFSIIKNFSVAIYFGCSKASQSYQNIFLQEDKEIDSPHSSDNESVLSFGSETFDGHQNGRNRTKRFKNLLNINTINDDSPRKAKEITFQ</sequence>
<reference evidence="5 6" key="1">
    <citation type="submission" date="2014-06" db="EMBL/GenBank/DDBJ databases">
        <authorList>
            <person name="Swart Estienne"/>
        </authorList>
    </citation>
    <scope>NUCLEOTIDE SEQUENCE [LARGE SCALE GENOMIC DNA]</scope>
    <source>
        <strain evidence="5 6">130c</strain>
    </source>
</reference>
<evidence type="ECO:0000313" key="6">
    <source>
        <dbReference type="Proteomes" id="UP000039865"/>
    </source>
</evidence>
<keyword evidence="2" id="KW-0677">Repeat</keyword>
<accession>A0A078AYH0</accession>
<name>A0A078AYH0_STYLE</name>
<feature type="transmembrane region" description="Helical" evidence="4">
    <location>
        <begin position="3432"/>
        <end position="3450"/>
    </location>
</feature>
<evidence type="ECO:0000256" key="2">
    <source>
        <dbReference type="ARBA" id="ARBA00022737"/>
    </source>
</evidence>
<feature type="transmembrane region" description="Helical" evidence="4">
    <location>
        <begin position="3456"/>
        <end position="3475"/>
    </location>
</feature>
<dbReference type="SMART" id="SM00261">
    <property type="entry name" value="FU"/>
    <property type="match status" value="1"/>
</dbReference>
<keyword evidence="3" id="KW-1015">Disulfide bond</keyword>
<dbReference type="NCBIfam" id="TIGR02232">
    <property type="entry name" value="myxo_disulf_rpt"/>
    <property type="match status" value="1"/>
</dbReference>
<feature type="transmembrane region" description="Helical" evidence="4">
    <location>
        <begin position="3346"/>
        <end position="3365"/>
    </location>
</feature>
<dbReference type="EMBL" id="CCKQ01015367">
    <property type="protein sequence ID" value="CDW87181.1"/>
    <property type="molecule type" value="Genomic_DNA"/>
</dbReference>
<dbReference type="InterPro" id="IPR011936">
    <property type="entry name" value="Myxo_disulph_rpt"/>
</dbReference>
<gene>
    <name evidence="5" type="primary">Contig7890.g8430</name>
    <name evidence="5" type="ORF">STYLEM_16284</name>
</gene>
<evidence type="ECO:0000256" key="1">
    <source>
        <dbReference type="ARBA" id="ARBA00022729"/>
    </source>
</evidence>
<proteinExistence type="predicted"/>
<dbReference type="InParanoid" id="A0A078AYH0"/>
<evidence type="ECO:0000256" key="3">
    <source>
        <dbReference type="ARBA" id="ARBA00023157"/>
    </source>
</evidence>
<dbReference type="InterPro" id="IPR006212">
    <property type="entry name" value="Furin_repeat"/>
</dbReference>
<evidence type="ECO:0000313" key="5">
    <source>
        <dbReference type="EMBL" id="CDW87181.1"/>
    </source>
</evidence>
<evidence type="ECO:0000256" key="4">
    <source>
        <dbReference type="SAM" id="Phobius"/>
    </source>
</evidence>
<feature type="transmembrane region" description="Helical" evidence="4">
    <location>
        <begin position="3519"/>
        <end position="3541"/>
    </location>
</feature>
<feature type="transmembrane region" description="Helical" evidence="4">
    <location>
        <begin position="3377"/>
        <end position="3402"/>
    </location>
</feature>